<feature type="compositionally biased region" description="Low complexity" evidence="1">
    <location>
        <begin position="90"/>
        <end position="107"/>
    </location>
</feature>
<feature type="region of interest" description="Disordered" evidence="1">
    <location>
        <begin position="38"/>
        <end position="112"/>
    </location>
</feature>
<reference evidence="2 3" key="1">
    <citation type="submission" date="2023-02" db="EMBL/GenBank/DDBJ databases">
        <title>LHISI_Scaffold_Assembly.</title>
        <authorList>
            <person name="Stuart O.P."/>
            <person name="Cleave R."/>
            <person name="Magrath M.J.L."/>
            <person name="Mikheyev A.S."/>
        </authorList>
    </citation>
    <scope>NUCLEOTIDE SEQUENCE [LARGE SCALE GENOMIC DNA]</scope>
    <source>
        <strain evidence="2">Daus_M_001</strain>
        <tissue evidence="2">Leg muscle</tissue>
    </source>
</reference>
<evidence type="ECO:0000313" key="3">
    <source>
        <dbReference type="Proteomes" id="UP001159363"/>
    </source>
</evidence>
<evidence type="ECO:0000256" key="1">
    <source>
        <dbReference type="SAM" id="MobiDB-lite"/>
    </source>
</evidence>
<gene>
    <name evidence="2" type="ORF">PR048_014543</name>
</gene>
<dbReference type="Proteomes" id="UP001159363">
    <property type="component" value="Chromosome 4"/>
</dbReference>
<proteinExistence type="predicted"/>
<feature type="non-terminal residue" evidence="2">
    <location>
        <position position="124"/>
    </location>
</feature>
<organism evidence="2 3">
    <name type="scientific">Dryococelus australis</name>
    <dbReference type="NCBI Taxonomy" id="614101"/>
    <lineage>
        <taxon>Eukaryota</taxon>
        <taxon>Metazoa</taxon>
        <taxon>Ecdysozoa</taxon>
        <taxon>Arthropoda</taxon>
        <taxon>Hexapoda</taxon>
        <taxon>Insecta</taxon>
        <taxon>Pterygota</taxon>
        <taxon>Neoptera</taxon>
        <taxon>Polyneoptera</taxon>
        <taxon>Phasmatodea</taxon>
        <taxon>Verophasmatodea</taxon>
        <taxon>Anareolatae</taxon>
        <taxon>Phasmatidae</taxon>
        <taxon>Eurycanthinae</taxon>
        <taxon>Dryococelus</taxon>
    </lineage>
</organism>
<keyword evidence="3" id="KW-1185">Reference proteome</keyword>
<evidence type="ECO:0000313" key="2">
    <source>
        <dbReference type="EMBL" id="KAJ8882730.1"/>
    </source>
</evidence>
<protein>
    <submittedName>
        <fullName evidence="2">Uncharacterized protein</fullName>
    </submittedName>
</protein>
<accession>A0ABQ9HEQ6</accession>
<sequence length="124" mass="14352">MNENYRMENRLCTKSLITEHLLNASSFFSVVTSLPQKEKRKKIVTREKGSACHLTSPEQNERKKKALERNKSTGSHHIESDEKRKRRRSITIQSSTSTSFSEEFSQSSDEDNMPCGFCGMRYLE</sequence>
<feature type="compositionally biased region" description="Basic and acidic residues" evidence="1">
    <location>
        <begin position="67"/>
        <end position="83"/>
    </location>
</feature>
<dbReference type="EMBL" id="JARBHB010000005">
    <property type="protein sequence ID" value="KAJ8882730.1"/>
    <property type="molecule type" value="Genomic_DNA"/>
</dbReference>
<comment type="caution">
    <text evidence="2">The sequence shown here is derived from an EMBL/GenBank/DDBJ whole genome shotgun (WGS) entry which is preliminary data.</text>
</comment>
<name>A0ABQ9HEQ6_9NEOP</name>